<name>A0A922KY52_DERFA</name>
<keyword evidence="2" id="KW-1185">Reference proteome</keyword>
<dbReference type="EMBL" id="ASGP02000006">
    <property type="protein sequence ID" value="KAH9501437.1"/>
    <property type="molecule type" value="Genomic_DNA"/>
</dbReference>
<reference evidence="1" key="1">
    <citation type="submission" date="2013-05" db="EMBL/GenBank/DDBJ databases">
        <authorList>
            <person name="Yim A.K.Y."/>
            <person name="Chan T.F."/>
            <person name="Ji K.M."/>
            <person name="Liu X.Y."/>
            <person name="Zhou J.W."/>
            <person name="Li R.Q."/>
            <person name="Yang K.Y."/>
            <person name="Li J."/>
            <person name="Li M."/>
            <person name="Law P.T.W."/>
            <person name="Wu Y.L."/>
            <person name="Cai Z.L."/>
            <person name="Qin H."/>
            <person name="Bao Y."/>
            <person name="Leung R.K.K."/>
            <person name="Ng P.K.S."/>
            <person name="Zou J."/>
            <person name="Zhong X.J."/>
            <person name="Ran P.X."/>
            <person name="Zhong N.S."/>
            <person name="Liu Z.G."/>
            <person name="Tsui S.K.W."/>
        </authorList>
    </citation>
    <scope>NUCLEOTIDE SEQUENCE</scope>
    <source>
        <strain evidence="1">Derf</strain>
        <tissue evidence="1">Whole organism</tissue>
    </source>
</reference>
<evidence type="ECO:0000313" key="2">
    <source>
        <dbReference type="Proteomes" id="UP000790347"/>
    </source>
</evidence>
<accession>A0A922KY52</accession>
<gene>
    <name evidence="1" type="ORF">DERF_012285</name>
</gene>
<dbReference type="Proteomes" id="UP000790347">
    <property type="component" value="Unassembled WGS sequence"/>
</dbReference>
<sequence length="70" mass="8312">MTISLSTLRIENHPYSFSLRPYHVEKTGSRLITKVKLRRAELVLGRGTTWEHSTSFCYFEQKNYYVSRLN</sequence>
<comment type="caution">
    <text evidence="1">The sequence shown here is derived from an EMBL/GenBank/DDBJ whole genome shotgun (WGS) entry which is preliminary data.</text>
</comment>
<organism evidence="1 2">
    <name type="scientific">Dermatophagoides farinae</name>
    <name type="common">American house dust mite</name>
    <dbReference type="NCBI Taxonomy" id="6954"/>
    <lineage>
        <taxon>Eukaryota</taxon>
        <taxon>Metazoa</taxon>
        <taxon>Ecdysozoa</taxon>
        <taxon>Arthropoda</taxon>
        <taxon>Chelicerata</taxon>
        <taxon>Arachnida</taxon>
        <taxon>Acari</taxon>
        <taxon>Acariformes</taxon>
        <taxon>Sarcoptiformes</taxon>
        <taxon>Astigmata</taxon>
        <taxon>Psoroptidia</taxon>
        <taxon>Analgoidea</taxon>
        <taxon>Pyroglyphidae</taxon>
        <taxon>Dermatophagoidinae</taxon>
        <taxon>Dermatophagoides</taxon>
    </lineage>
</organism>
<reference evidence="1" key="2">
    <citation type="journal article" date="2022" name="Res Sq">
        <title>Comparative Genomics Reveals Insights into the Divergent Evolution of Astigmatic Mites and Household Pest Adaptations.</title>
        <authorList>
            <person name="Xiong Q."/>
            <person name="Wan A.T.-Y."/>
            <person name="Liu X.-Y."/>
            <person name="Fung C.S.-H."/>
            <person name="Xiao X."/>
            <person name="Malainual N."/>
            <person name="Hou J."/>
            <person name="Wang L."/>
            <person name="Wang M."/>
            <person name="Yang K."/>
            <person name="Cui Y."/>
            <person name="Leung E."/>
            <person name="Nong W."/>
            <person name="Shin S.-K."/>
            <person name="Au S."/>
            <person name="Jeong K.Y."/>
            <person name="Chew F.T."/>
            <person name="Hui J."/>
            <person name="Leung T.F."/>
            <person name="Tungtrongchitr A."/>
            <person name="Zhong N."/>
            <person name="Liu Z."/>
            <person name="Tsui S."/>
        </authorList>
    </citation>
    <scope>NUCLEOTIDE SEQUENCE</scope>
    <source>
        <strain evidence="1">Derf</strain>
        <tissue evidence="1">Whole organism</tissue>
    </source>
</reference>
<protein>
    <submittedName>
        <fullName evidence="1">Uncharacterized protein</fullName>
    </submittedName>
</protein>
<dbReference type="AlphaFoldDB" id="A0A922KY52"/>
<evidence type="ECO:0000313" key="1">
    <source>
        <dbReference type="EMBL" id="KAH9501437.1"/>
    </source>
</evidence>
<proteinExistence type="predicted"/>